<accession>A0ABW4T1J6</accession>
<evidence type="ECO:0000313" key="4">
    <source>
        <dbReference type="Proteomes" id="UP001597368"/>
    </source>
</evidence>
<evidence type="ECO:0000256" key="1">
    <source>
        <dbReference type="SAM" id="SignalP"/>
    </source>
</evidence>
<organism evidence="3 4">
    <name type="scientific">Nonomuraea mangrovi</name>
    <dbReference type="NCBI Taxonomy" id="2316207"/>
    <lineage>
        <taxon>Bacteria</taxon>
        <taxon>Bacillati</taxon>
        <taxon>Actinomycetota</taxon>
        <taxon>Actinomycetes</taxon>
        <taxon>Streptosporangiales</taxon>
        <taxon>Streptosporangiaceae</taxon>
        <taxon>Nonomuraea</taxon>
    </lineage>
</organism>
<dbReference type="EMBL" id="JBHUFV010000039">
    <property type="protein sequence ID" value="MFD1935094.1"/>
    <property type="molecule type" value="Genomic_DNA"/>
</dbReference>
<protein>
    <recommendedName>
        <fullName evidence="2">SAF domain-containing protein</fullName>
    </recommendedName>
</protein>
<dbReference type="RefSeq" id="WP_379575214.1">
    <property type="nucleotide sequence ID" value="NZ_JBHUFV010000039.1"/>
</dbReference>
<dbReference type="InterPro" id="IPR013974">
    <property type="entry name" value="SAF"/>
</dbReference>
<evidence type="ECO:0000259" key="2">
    <source>
        <dbReference type="SMART" id="SM00858"/>
    </source>
</evidence>
<feature type="chain" id="PRO_5045419144" description="SAF domain-containing protein" evidence="1">
    <location>
        <begin position="17"/>
        <end position="190"/>
    </location>
</feature>
<dbReference type="CDD" id="cd11614">
    <property type="entry name" value="SAF_CpaB_FlgA_like"/>
    <property type="match status" value="1"/>
</dbReference>
<comment type="caution">
    <text evidence="3">The sequence shown here is derived from an EMBL/GenBank/DDBJ whole genome shotgun (WGS) entry which is preliminary data.</text>
</comment>
<sequence length="190" mass="19304">MLFGGIVVLACSFASAAVTLRVGAVETGALAVQTDLQVGHTLTAADLRAVKGSMDANLVPPGMAQKVIGRQTKVPLMAGTLVTENVVGDPAFPQPGLAVVGVAVKPGQYPPDLAPGDRVSVSPIPETGAMTDANTKMKAVVAVVTKVDRPEQPQNPAVVTLLLPQTDAQSVSAPIAQGLVSLMQISPEAP</sequence>
<feature type="signal peptide" evidence="1">
    <location>
        <begin position="1"/>
        <end position="16"/>
    </location>
</feature>
<dbReference type="Proteomes" id="UP001597368">
    <property type="component" value="Unassembled WGS sequence"/>
</dbReference>
<gene>
    <name evidence="3" type="ORF">ACFSKW_26825</name>
</gene>
<name>A0ABW4T1J6_9ACTN</name>
<keyword evidence="1" id="KW-0732">Signal</keyword>
<keyword evidence="4" id="KW-1185">Reference proteome</keyword>
<proteinExistence type="predicted"/>
<reference evidence="4" key="1">
    <citation type="journal article" date="2019" name="Int. J. Syst. Evol. Microbiol.">
        <title>The Global Catalogue of Microorganisms (GCM) 10K type strain sequencing project: providing services to taxonomists for standard genome sequencing and annotation.</title>
        <authorList>
            <consortium name="The Broad Institute Genomics Platform"/>
            <consortium name="The Broad Institute Genome Sequencing Center for Infectious Disease"/>
            <person name="Wu L."/>
            <person name="Ma J."/>
        </authorList>
    </citation>
    <scope>NUCLEOTIDE SEQUENCE [LARGE SCALE GENOMIC DNA]</scope>
    <source>
        <strain evidence="4">ICMP 6774ER</strain>
    </source>
</reference>
<feature type="domain" description="SAF" evidence="2">
    <location>
        <begin position="27"/>
        <end position="88"/>
    </location>
</feature>
<dbReference type="SMART" id="SM00858">
    <property type="entry name" value="SAF"/>
    <property type="match status" value="1"/>
</dbReference>
<evidence type="ECO:0000313" key="3">
    <source>
        <dbReference type="EMBL" id="MFD1935094.1"/>
    </source>
</evidence>